<dbReference type="SUPFAM" id="SSF50249">
    <property type="entry name" value="Nucleic acid-binding proteins"/>
    <property type="match status" value="1"/>
</dbReference>
<accession>A0A8J2WJH3</accession>
<feature type="compositionally biased region" description="Low complexity" evidence="1">
    <location>
        <begin position="719"/>
        <end position="728"/>
    </location>
</feature>
<dbReference type="PROSITE" id="PS51857">
    <property type="entry name" value="CSD_2"/>
    <property type="match status" value="1"/>
</dbReference>
<dbReference type="Gene3D" id="2.40.50.140">
    <property type="entry name" value="Nucleic acid-binding proteins"/>
    <property type="match status" value="1"/>
</dbReference>
<dbReference type="SMART" id="SM00726">
    <property type="entry name" value="UIM"/>
    <property type="match status" value="2"/>
</dbReference>
<dbReference type="InterPro" id="IPR013761">
    <property type="entry name" value="SAM/pointed_sf"/>
</dbReference>
<dbReference type="InterPro" id="IPR012340">
    <property type="entry name" value="NA-bd_OB-fold"/>
</dbReference>
<dbReference type="PANTHER" id="PTHR48125:SF10">
    <property type="entry name" value="OS12G0136300 PROTEIN"/>
    <property type="match status" value="1"/>
</dbReference>
<feature type="compositionally biased region" description="Basic and acidic residues" evidence="1">
    <location>
        <begin position="288"/>
        <end position="297"/>
    </location>
</feature>
<feature type="region of interest" description="Disordered" evidence="1">
    <location>
        <begin position="285"/>
        <end position="304"/>
    </location>
</feature>
<sequence length="809" mass="86416">MSLYDRQRSSVVALKGQGAPDHISRTPGQEVAQIEAELRTLGVRKGHKCPFCRLPVPDKLRWKTQGGGKDCPLMYRGNCPNAKPRANALGRRLRTLREAAEAEAVADNLVSAYRGVAEAEVQDEAEIVWSAPADAEDDEEPAARKKRCACVKDDGTRCRELVLGADDWDASMGDWDPERYCSQDCARAEERRAARILAERAPAPAPSTKPKRPLQRSHDGGLAGMIAACAKAPEEAAAEETSEDEDEDEDDDESSVDDDAAVAPPAPGRVVGRVRKWDGHKGWIRVDGAQRQKDAPDGRGNQEAFLERKQVRGGVALRDGDRVEFTLTKAARFKNFTAVDVAPAAAAAAAAAPARASGDAFVDALYAYIVGQGKTRIEGGALSLFWEAHPSVPRPKRTAAHIKAHGGGLLRFVEDQGGHNHIEIVGEGASAPAPAPRAPPGSRAAGTVAWWKGPRGAGHGFIIRETGQEDLFVHESGLGAGLAGLRTGDRVTFRVGRAPNGRDTALDVARTAAAPAAVAAAVAARPNPPARAAEPTAGATHASHRATQHEVEAVAARVAAGLFAADGPLPINQFAARFKRRLRENERRLDADSQQRAWAYAESTLVTLDRSRRVVGVRDDAGAAAEARARQRGRERRAYYGTGGGLSEDQLLARALEASRAENYAPHVQGPSPLDAAGEDEALMRALEASRQSYEREQRAQPAYAQPTYAPPPKAESVPPTYSSSFFSAPPPMPPPPPAPPVHSGGSSASEFEARIVSAGLARILPDLKKEEICDLDTLSSLEEDDLKELGLAVGARVKLMRLIRELSA</sequence>
<feature type="region of interest" description="Disordered" evidence="1">
    <location>
        <begin position="231"/>
        <end position="274"/>
    </location>
</feature>
<dbReference type="EMBL" id="CAKKNE010000003">
    <property type="protein sequence ID" value="CAH0371070.1"/>
    <property type="molecule type" value="Genomic_DNA"/>
</dbReference>
<dbReference type="Gene3D" id="1.10.150.50">
    <property type="entry name" value="Transcription Factor, Ets-1"/>
    <property type="match status" value="1"/>
</dbReference>
<dbReference type="InterPro" id="IPR011129">
    <property type="entry name" value="CSD"/>
</dbReference>
<evidence type="ECO:0000259" key="2">
    <source>
        <dbReference type="PROSITE" id="PS51857"/>
    </source>
</evidence>
<reference evidence="3" key="1">
    <citation type="submission" date="2021-11" db="EMBL/GenBank/DDBJ databases">
        <authorList>
            <consortium name="Genoscope - CEA"/>
            <person name="William W."/>
        </authorList>
    </citation>
    <scope>NUCLEOTIDE SEQUENCE</scope>
</reference>
<dbReference type="Proteomes" id="UP000789595">
    <property type="component" value="Unassembled WGS sequence"/>
</dbReference>
<dbReference type="SMART" id="SM00357">
    <property type="entry name" value="CSP"/>
    <property type="match status" value="2"/>
</dbReference>
<dbReference type="PROSITE" id="PS00352">
    <property type="entry name" value="CSD_1"/>
    <property type="match status" value="1"/>
</dbReference>
<feature type="region of interest" description="Disordered" evidence="1">
    <location>
        <begin position="690"/>
        <end position="748"/>
    </location>
</feature>
<evidence type="ECO:0000313" key="3">
    <source>
        <dbReference type="EMBL" id="CAH0371070.1"/>
    </source>
</evidence>
<dbReference type="Pfam" id="PF00313">
    <property type="entry name" value="CSD"/>
    <property type="match status" value="1"/>
</dbReference>
<proteinExistence type="predicted"/>
<feature type="region of interest" description="Disordered" evidence="1">
    <location>
        <begin position="197"/>
        <end position="219"/>
    </location>
</feature>
<dbReference type="CDD" id="cd04458">
    <property type="entry name" value="CSP_CDS"/>
    <property type="match status" value="1"/>
</dbReference>
<evidence type="ECO:0000313" key="4">
    <source>
        <dbReference type="Proteomes" id="UP000789595"/>
    </source>
</evidence>
<gene>
    <name evidence="3" type="ORF">PECAL_3P09930</name>
</gene>
<feature type="domain" description="CSD" evidence="2">
    <location>
        <begin position="443"/>
        <end position="510"/>
    </location>
</feature>
<dbReference type="SUPFAM" id="SSF47769">
    <property type="entry name" value="SAM/Pointed domain"/>
    <property type="match status" value="1"/>
</dbReference>
<dbReference type="InterPro" id="IPR002059">
    <property type="entry name" value="CSP_DNA-bd"/>
</dbReference>
<keyword evidence="4" id="KW-1185">Reference proteome</keyword>
<dbReference type="GO" id="GO:0003676">
    <property type="term" value="F:nucleic acid binding"/>
    <property type="evidence" value="ECO:0007669"/>
    <property type="project" value="InterPro"/>
</dbReference>
<protein>
    <recommendedName>
        <fullName evidence="2">CSD domain-containing protein</fullName>
    </recommendedName>
</protein>
<organism evidence="3 4">
    <name type="scientific">Pelagomonas calceolata</name>
    <dbReference type="NCBI Taxonomy" id="35677"/>
    <lineage>
        <taxon>Eukaryota</taxon>
        <taxon>Sar</taxon>
        <taxon>Stramenopiles</taxon>
        <taxon>Ochrophyta</taxon>
        <taxon>Pelagophyceae</taxon>
        <taxon>Pelagomonadales</taxon>
        <taxon>Pelagomonadaceae</taxon>
        <taxon>Pelagomonas</taxon>
    </lineage>
</organism>
<feature type="compositionally biased region" description="Acidic residues" evidence="1">
    <location>
        <begin position="236"/>
        <end position="260"/>
    </location>
</feature>
<comment type="caution">
    <text evidence="3">The sequence shown here is derived from an EMBL/GenBank/DDBJ whole genome shotgun (WGS) entry which is preliminary data.</text>
</comment>
<dbReference type="PANTHER" id="PTHR48125">
    <property type="entry name" value="LP07818P1"/>
    <property type="match status" value="1"/>
</dbReference>
<dbReference type="AlphaFoldDB" id="A0A8J2WJH3"/>
<dbReference type="InterPro" id="IPR003903">
    <property type="entry name" value="UIM_dom"/>
</dbReference>
<dbReference type="InterPro" id="IPR019844">
    <property type="entry name" value="CSD_CS"/>
</dbReference>
<feature type="compositionally biased region" description="Pro residues" evidence="1">
    <location>
        <begin position="729"/>
        <end position="741"/>
    </location>
</feature>
<evidence type="ECO:0000256" key="1">
    <source>
        <dbReference type="SAM" id="MobiDB-lite"/>
    </source>
</evidence>
<name>A0A8J2WJH3_9STRA</name>